<evidence type="ECO:0000313" key="2">
    <source>
        <dbReference type="EMBL" id="RDU72359.1"/>
    </source>
</evidence>
<dbReference type="Pfam" id="PF01966">
    <property type="entry name" value="HD"/>
    <property type="match status" value="1"/>
</dbReference>
<dbReference type="EMBL" id="NXLX01000021">
    <property type="protein sequence ID" value="RDU72359.1"/>
    <property type="molecule type" value="Genomic_DNA"/>
</dbReference>
<dbReference type="Proteomes" id="UP000256695">
    <property type="component" value="Unassembled WGS sequence"/>
</dbReference>
<dbReference type="OrthoDB" id="5324848at2"/>
<dbReference type="AlphaFoldDB" id="A0A3D8J4E8"/>
<gene>
    <name evidence="2" type="ORF">CQA57_07080</name>
</gene>
<accession>A0A3D8J4E8</accession>
<comment type="caution">
    <text evidence="2">The sequence shown here is derived from an EMBL/GenBank/DDBJ whole genome shotgun (WGS) entry which is preliminary data.</text>
</comment>
<proteinExistence type="predicted"/>
<feature type="domain" description="HD" evidence="1">
    <location>
        <begin position="107"/>
        <end position="198"/>
    </location>
</feature>
<keyword evidence="3" id="KW-1185">Reference proteome</keyword>
<dbReference type="InterPro" id="IPR006674">
    <property type="entry name" value="HD_domain"/>
</dbReference>
<evidence type="ECO:0000313" key="3">
    <source>
        <dbReference type="Proteomes" id="UP000256695"/>
    </source>
</evidence>
<name>A0A3D8J4E8_9HELI</name>
<sequence>MSKSFLGRARLGLFVIREISKKKNKLKEQIRISSNSDFLFESDIIKSVFNFYLKTYPEPKFLEIFKILISDLEKNDFISDSSVSKKFEALYDFNETQYNLLSKINLLTHTLNCLIYSMLHQDKNTPSNIREEITILALAHDFGKNSKIKNIYAKNKHLSHNEISANYLKTICLKTEIEDEITKRMFLTLQNHHNKDNQNNSFFIIELNKIDRSVREQELFRIEKNIADERIK</sequence>
<dbReference type="RefSeq" id="WP_115579542.1">
    <property type="nucleotide sequence ID" value="NZ_NXLX01000021.1"/>
</dbReference>
<reference evidence="2 3" key="1">
    <citation type="submission" date="2018-04" db="EMBL/GenBank/DDBJ databases">
        <title>Novel Campyloabacter and Helicobacter Species and Strains.</title>
        <authorList>
            <person name="Mannion A.J."/>
            <person name="Shen Z."/>
            <person name="Fox J.G."/>
        </authorList>
    </citation>
    <scope>NUCLEOTIDE SEQUENCE [LARGE SCALE GENOMIC DNA]</scope>
    <source>
        <strain evidence="2 3">MIT 04-9362</strain>
    </source>
</reference>
<protein>
    <recommendedName>
        <fullName evidence="1">HD domain-containing protein</fullName>
    </recommendedName>
</protein>
<dbReference type="SUPFAM" id="SSF109604">
    <property type="entry name" value="HD-domain/PDEase-like"/>
    <property type="match status" value="1"/>
</dbReference>
<evidence type="ECO:0000259" key="1">
    <source>
        <dbReference type="Pfam" id="PF01966"/>
    </source>
</evidence>
<organism evidence="2 3">
    <name type="scientific">Helicobacter anseris</name>
    <dbReference type="NCBI Taxonomy" id="375926"/>
    <lineage>
        <taxon>Bacteria</taxon>
        <taxon>Pseudomonadati</taxon>
        <taxon>Campylobacterota</taxon>
        <taxon>Epsilonproteobacteria</taxon>
        <taxon>Campylobacterales</taxon>
        <taxon>Helicobacteraceae</taxon>
        <taxon>Helicobacter</taxon>
    </lineage>
</organism>